<keyword evidence="1" id="KW-0238">DNA-binding</keyword>
<dbReference type="PROSITE" id="PS50943">
    <property type="entry name" value="HTH_CROC1"/>
    <property type="match status" value="1"/>
</dbReference>
<dbReference type="InterPro" id="IPR010982">
    <property type="entry name" value="Lambda_DNA-bd_dom_sf"/>
</dbReference>
<proteinExistence type="predicted"/>
<dbReference type="AlphaFoldDB" id="A0A178MTJ9"/>
<comment type="caution">
    <text evidence="3">The sequence shown here is derived from an EMBL/GenBank/DDBJ whole genome shotgun (WGS) entry which is preliminary data.</text>
</comment>
<dbReference type="InterPro" id="IPR013430">
    <property type="entry name" value="Toxin_antidote_HigA"/>
</dbReference>
<dbReference type="InterPro" id="IPR001387">
    <property type="entry name" value="Cro/C1-type_HTH"/>
</dbReference>
<evidence type="ECO:0000313" key="3">
    <source>
        <dbReference type="EMBL" id="OAN51594.1"/>
    </source>
</evidence>
<dbReference type="CDD" id="cd00093">
    <property type="entry name" value="HTH_XRE"/>
    <property type="match status" value="1"/>
</dbReference>
<evidence type="ECO:0000259" key="2">
    <source>
        <dbReference type="PROSITE" id="PS50943"/>
    </source>
</evidence>
<accession>A0A178MTJ9</accession>
<dbReference type="EMBL" id="LWQU01000130">
    <property type="protein sequence ID" value="OAN51594.1"/>
    <property type="molecule type" value="Genomic_DNA"/>
</dbReference>
<dbReference type="Pfam" id="PF01381">
    <property type="entry name" value="HTH_3"/>
    <property type="match status" value="1"/>
</dbReference>
<dbReference type="SMART" id="SM00530">
    <property type="entry name" value="HTH_XRE"/>
    <property type="match status" value="1"/>
</dbReference>
<organism evidence="3 4">
    <name type="scientific">Magnetospirillum moscoviense</name>
    <dbReference type="NCBI Taxonomy" id="1437059"/>
    <lineage>
        <taxon>Bacteria</taxon>
        <taxon>Pseudomonadati</taxon>
        <taxon>Pseudomonadota</taxon>
        <taxon>Alphaproteobacteria</taxon>
        <taxon>Rhodospirillales</taxon>
        <taxon>Rhodospirillaceae</taxon>
        <taxon>Magnetospirillum</taxon>
    </lineage>
</organism>
<dbReference type="PANTHER" id="PTHR36924">
    <property type="entry name" value="ANTITOXIN HIGA-1"/>
    <property type="match status" value="1"/>
</dbReference>
<dbReference type="NCBIfam" id="TIGR02607">
    <property type="entry name" value="antidote_HigA"/>
    <property type="match status" value="1"/>
</dbReference>
<keyword evidence="4" id="KW-1185">Reference proteome</keyword>
<dbReference type="Gene3D" id="1.10.260.40">
    <property type="entry name" value="lambda repressor-like DNA-binding domains"/>
    <property type="match status" value="1"/>
</dbReference>
<feature type="domain" description="HTH cro/C1-type" evidence="2">
    <location>
        <begin position="18"/>
        <end position="65"/>
    </location>
</feature>
<dbReference type="STRING" id="1437059.A6A05_01000"/>
<dbReference type="SUPFAM" id="SSF47413">
    <property type="entry name" value="lambda repressor-like DNA-binding domains"/>
    <property type="match status" value="1"/>
</dbReference>
<sequence length="94" mass="10612">MPPVHPGDVLRHEYLEPAGMSVYRLAEQLRVPRSRMNEIVQGRRSVTAETALRLARLFETSADFWLGLQAAYDLETTRLALGEKINAEVRPHAA</sequence>
<dbReference type="Proteomes" id="UP000078543">
    <property type="component" value="Unassembled WGS sequence"/>
</dbReference>
<name>A0A178MTJ9_9PROT</name>
<evidence type="ECO:0000256" key="1">
    <source>
        <dbReference type="ARBA" id="ARBA00023125"/>
    </source>
</evidence>
<protein>
    <submittedName>
        <fullName evidence="3">Transcriptional regulator</fullName>
    </submittedName>
</protein>
<evidence type="ECO:0000313" key="4">
    <source>
        <dbReference type="Proteomes" id="UP000078543"/>
    </source>
</evidence>
<reference evidence="3 4" key="1">
    <citation type="submission" date="2016-04" db="EMBL/GenBank/DDBJ databases">
        <title>Draft genome sequence of freshwater magnetotactic bacteria Magnetospirillum marisnigri SP-1 and Magnetospirillum moscoviense BB-1.</title>
        <authorList>
            <person name="Koziaeva V."/>
            <person name="Dziuba M.V."/>
            <person name="Ivanov T.M."/>
            <person name="Kuznetsov B."/>
            <person name="Grouzdev D.S."/>
        </authorList>
    </citation>
    <scope>NUCLEOTIDE SEQUENCE [LARGE SCALE GENOMIC DNA]</scope>
    <source>
        <strain evidence="3 4">BB-1</strain>
    </source>
</reference>
<gene>
    <name evidence="3" type="ORF">A6A05_01000</name>
</gene>
<dbReference type="PANTHER" id="PTHR36924:SF1">
    <property type="entry name" value="ANTITOXIN HIGA-1"/>
    <property type="match status" value="1"/>
</dbReference>
<dbReference type="GO" id="GO:0003677">
    <property type="term" value="F:DNA binding"/>
    <property type="evidence" value="ECO:0007669"/>
    <property type="project" value="UniProtKB-KW"/>
</dbReference>